<keyword evidence="1" id="KW-0560">Oxidoreductase</keyword>
<evidence type="ECO:0000256" key="1">
    <source>
        <dbReference type="ARBA" id="ARBA00023002"/>
    </source>
</evidence>
<accession>A0ABY7PY17</accession>
<sequence>MARRPRHESKAASESSSLPAPEPTAVDRLVRNALDALAAYASFTQEQVDHIVRKASLAALERHTALAVLAVEETGRGVFEDKAVKNVFARENVTHVMARTRTVGVVHRDEIDGIVEIAEPVGVVAGITPVTNPTSTVIFKCLLALKTGVAAFAASLGNVTRVDVLPFHKLGAAKWRALGLDLPLADTPVPTPDQIARARAIFAAQGLQTV</sequence>
<feature type="domain" description="Aldehyde dehydrogenase" evidence="3">
    <location>
        <begin position="17"/>
        <end position="149"/>
    </location>
</feature>
<proteinExistence type="predicted"/>
<dbReference type="Pfam" id="PF00171">
    <property type="entry name" value="Aldedh"/>
    <property type="match status" value="1"/>
</dbReference>
<dbReference type="EMBL" id="CP115450">
    <property type="protein sequence ID" value="WBP85333.1"/>
    <property type="molecule type" value="Genomic_DNA"/>
</dbReference>
<evidence type="ECO:0000256" key="2">
    <source>
        <dbReference type="SAM" id="MobiDB-lite"/>
    </source>
</evidence>
<dbReference type="InterPro" id="IPR016162">
    <property type="entry name" value="Ald_DH_N"/>
</dbReference>
<feature type="region of interest" description="Disordered" evidence="2">
    <location>
        <begin position="1"/>
        <end position="24"/>
    </location>
</feature>
<dbReference type="InterPro" id="IPR016161">
    <property type="entry name" value="Ald_DH/histidinol_DH"/>
</dbReference>
<gene>
    <name evidence="4" type="ORF">O1G21_05305</name>
</gene>
<dbReference type="Proteomes" id="UP001212821">
    <property type="component" value="Chromosome"/>
</dbReference>
<organism evidence="4 5">
    <name type="scientific">Kitasatospora cathayae</name>
    <dbReference type="NCBI Taxonomy" id="3004092"/>
    <lineage>
        <taxon>Bacteria</taxon>
        <taxon>Bacillati</taxon>
        <taxon>Actinomycetota</taxon>
        <taxon>Actinomycetes</taxon>
        <taxon>Kitasatosporales</taxon>
        <taxon>Streptomycetaceae</taxon>
        <taxon>Kitasatospora</taxon>
    </lineage>
</organism>
<reference evidence="5" key="1">
    <citation type="submission" date="2022-12" db="EMBL/GenBank/DDBJ databases">
        <authorList>
            <person name="Mo P."/>
        </authorList>
    </citation>
    <scope>NUCLEOTIDE SEQUENCE [LARGE SCALE GENOMIC DNA]</scope>
    <source>
        <strain evidence="5">HUAS 3-15</strain>
    </source>
</reference>
<protein>
    <submittedName>
        <fullName evidence="4">Aldehyde dehydrogenase family protein</fullName>
    </submittedName>
</protein>
<dbReference type="Gene3D" id="3.40.605.10">
    <property type="entry name" value="Aldehyde Dehydrogenase, Chain A, domain 1"/>
    <property type="match status" value="1"/>
</dbReference>
<evidence type="ECO:0000313" key="4">
    <source>
        <dbReference type="EMBL" id="WBP85333.1"/>
    </source>
</evidence>
<dbReference type="InterPro" id="IPR015590">
    <property type="entry name" value="Aldehyde_DH_dom"/>
</dbReference>
<name>A0ABY7PY17_9ACTN</name>
<evidence type="ECO:0000259" key="3">
    <source>
        <dbReference type="Pfam" id="PF00171"/>
    </source>
</evidence>
<evidence type="ECO:0000313" key="5">
    <source>
        <dbReference type="Proteomes" id="UP001212821"/>
    </source>
</evidence>
<dbReference type="RefSeq" id="WP_270141224.1">
    <property type="nucleotide sequence ID" value="NZ_CP115450.1"/>
</dbReference>
<dbReference type="SUPFAM" id="SSF53720">
    <property type="entry name" value="ALDH-like"/>
    <property type="match status" value="1"/>
</dbReference>
<dbReference type="Gene3D" id="3.80.30.10">
    <property type="entry name" value="pyruvate-formate lyase- activating enzyme"/>
    <property type="match status" value="1"/>
</dbReference>
<keyword evidence="5" id="KW-1185">Reference proteome</keyword>